<dbReference type="SMART" id="SM00875">
    <property type="entry name" value="BACK"/>
    <property type="match status" value="1"/>
</dbReference>
<dbReference type="PhylomeDB" id="B4IZV7"/>
<dbReference type="SUPFAM" id="SSF54695">
    <property type="entry name" value="POZ domain"/>
    <property type="match status" value="1"/>
</dbReference>
<dbReference type="PANTHER" id="PTHR22667">
    <property type="entry name" value="AT01380P-RELATED"/>
    <property type="match status" value="1"/>
</dbReference>
<dbReference type="InterPro" id="IPR011705">
    <property type="entry name" value="BACK"/>
</dbReference>
<dbReference type="OrthoDB" id="6350321at2759"/>
<dbReference type="HOGENOM" id="CLU_042340_0_0_1"/>
<feature type="domain" description="BACK" evidence="1">
    <location>
        <begin position="132"/>
        <end position="233"/>
    </location>
</feature>
<proteinExistence type="predicted"/>
<dbReference type="Gene3D" id="3.30.710.10">
    <property type="entry name" value="Potassium Channel Kv1.1, Chain A"/>
    <property type="match status" value="1"/>
</dbReference>
<protein>
    <submittedName>
        <fullName evidence="2">GH16425</fullName>
    </submittedName>
</protein>
<organism evidence="3">
    <name type="scientific">Drosophila grimshawi</name>
    <name type="common">Hawaiian fruit fly</name>
    <name type="synonym">Idiomyia grimshawi</name>
    <dbReference type="NCBI Taxonomy" id="7222"/>
    <lineage>
        <taxon>Eukaryota</taxon>
        <taxon>Metazoa</taxon>
        <taxon>Ecdysozoa</taxon>
        <taxon>Arthropoda</taxon>
        <taxon>Hexapoda</taxon>
        <taxon>Insecta</taxon>
        <taxon>Pterygota</taxon>
        <taxon>Neoptera</taxon>
        <taxon>Endopterygota</taxon>
        <taxon>Diptera</taxon>
        <taxon>Brachycera</taxon>
        <taxon>Muscomorpha</taxon>
        <taxon>Ephydroidea</taxon>
        <taxon>Drosophilidae</taxon>
        <taxon>Drosophila</taxon>
        <taxon>Hawaiian Drosophila</taxon>
    </lineage>
</organism>
<dbReference type="Proteomes" id="UP000001070">
    <property type="component" value="Unassembled WGS sequence"/>
</dbReference>
<dbReference type="EMBL" id="CH916366">
    <property type="protein sequence ID" value="EDV96729.1"/>
    <property type="molecule type" value="Genomic_DNA"/>
</dbReference>
<reference evidence="2 3" key="1">
    <citation type="journal article" date="2007" name="Nature">
        <title>Evolution of genes and genomes on the Drosophila phylogeny.</title>
        <authorList>
            <consortium name="Drosophila 12 Genomes Consortium"/>
            <person name="Clark A.G."/>
            <person name="Eisen M.B."/>
            <person name="Smith D.R."/>
            <person name="Bergman C.M."/>
            <person name="Oliver B."/>
            <person name="Markow T.A."/>
            <person name="Kaufman T.C."/>
            <person name="Kellis M."/>
            <person name="Gelbart W."/>
            <person name="Iyer V.N."/>
            <person name="Pollard D.A."/>
            <person name="Sackton T.B."/>
            <person name="Larracuente A.M."/>
            <person name="Singh N.D."/>
            <person name="Abad J.P."/>
            <person name="Abt D.N."/>
            <person name="Adryan B."/>
            <person name="Aguade M."/>
            <person name="Akashi H."/>
            <person name="Anderson W.W."/>
            <person name="Aquadro C.F."/>
            <person name="Ardell D.H."/>
            <person name="Arguello R."/>
            <person name="Artieri C.G."/>
            <person name="Barbash D.A."/>
            <person name="Barker D."/>
            <person name="Barsanti P."/>
            <person name="Batterham P."/>
            <person name="Batzoglou S."/>
            <person name="Begun D."/>
            <person name="Bhutkar A."/>
            <person name="Blanco E."/>
            <person name="Bosak S.A."/>
            <person name="Bradley R.K."/>
            <person name="Brand A.D."/>
            <person name="Brent M.R."/>
            <person name="Brooks A.N."/>
            <person name="Brown R.H."/>
            <person name="Butlin R.K."/>
            <person name="Caggese C."/>
            <person name="Calvi B.R."/>
            <person name="Bernardo de Carvalho A."/>
            <person name="Caspi A."/>
            <person name="Castrezana S."/>
            <person name="Celniker S.E."/>
            <person name="Chang J.L."/>
            <person name="Chapple C."/>
            <person name="Chatterji S."/>
            <person name="Chinwalla A."/>
            <person name="Civetta A."/>
            <person name="Clifton S.W."/>
            <person name="Comeron J.M."/>
            <person name="Costello J.C."/>
            <person name="Coyne J.A."/>
            <person name="Daub J."/>
            <person name="David R.G."/>
            <person name="Delcher A.L."/>
            <person name="Delehaunty K."/>
            <person name="Do C.B."/>
            <person name="Ebling H."/>
            <person name="Edwards K."/>
            <person name="Eickbush T."/>
            <person name="Evans J.D."/>
            <person name="Filipski A."/>
            <person name="Findeiss S."/>
            <person name="Freyhult E."/>
            <person name="Fulton L."/>
            <person name="Fulton R."/>
            <person name="Garcia A.C."/>
            <person name="Gardiner A."/>
            <person name="Garfield D.A."/>
            <person name="Garvin B.E."/>
            <person name="Gibson G."/>
            <person name="Gilbert D."/>
            <person name="Gnerre S."/>
            <person name="Godfrey J."/>
            <person name="Good R."/>
            <person name="Gotea V."/>
            <person name="Gravely B."/>
            <person name="Greenberg A.J."/>
            <person name="Griffiths-Jones S."/>
            <person name="Gross S."/>
            <person name="Guigo R."/>
            <person name="Gustafson E.A."/>
            <person name="Haerty W."/>
            <person name="Hahn M.W."/>
            <person name="Halligan D.L."/>
            <person name="Halpern A.L."/>
            <person name="Halter G.M."/>
            <person name="Han M.V."/>
            <person name="Heger A."/>
            <person name="Hillier L."/>
            <person name="Hinrichs A.S."/>
            <person name="Holmes I."/>
            <person name="Hoskins R.A."/>
            <person name="Hubisz M.J."/>
            <person name="Hultmark D."/>
            <person name="Huntley M.A."/>
            <person name="Jaffe D.B."/>
            <person name="Jagadeeshan S."/>
            <person name="Jeck W.R."/>
            <person name="Johnson J."/>
            <person name="Jones C.D."/>
            <person name="Jordan W.C."/>
            <person name="Karpen G.H."/>
            <person name="Kataoka E."/>
            <person name="Keightley P.D."/>
            <person name="Kheradpour P."/>
            <person name="Kirkness E.F."/>
            <person name="Koerich L.B."/>
            <person name="Kristiansen K."/>
            <person name="Kudrna D."/>
            <person name="Kulathinal R.J."/>
            <person name="Kumar S."/>
            <person name="Kwok R."/>
            <person name="Lander E."/>
            <person name="Langley C.H."/>
            <person name="Lapoint R."/>
            <person name="Lazzaro B.P."/>
            <person name="Lee S.J."/>
            <person name="Levesque L."/>
            <person name="Li R."/>
            <person name="Lin C.F."/>
            <person name="Lin M.F."/>
            <person name="Lindblad-Toh K."/>
            <person name="Llopart A."/>
            <person name="Long M."/>
            <person name="Low L."/>
            <person name="Lozovsky E."/>
            <person name="Lu J."/>
            <person name="Luo M."/>
            <person name="Machado C.A."/>
            <person name="Makalowski W."/>
            <person name="Marzo M."/>
            <person name="Matsuda M."/>
            <person name="Matzkin L."/>
            <person name="McAllister B."/>
            <person name="McBride C.S."/>
            <person name="McKernan B."/>
            <person name="McKernan K."/>
            <person name="Mendez-Lago M."/>
            <person name="Minx P."/>
            <person name="Mollenhauer M.U."/>
            <person name="Montooth K."/>
            <person name="Mount S.M."/>
            <person name="Mu X."/>
            <person name="Myers E."/>
            <person name="Negre B."/>
            <person name="Newfeld S."/>
            <person name="Nielsen R."/>
            <person name="Noor M.A."/>
            <person name="O'Grady P."/>
            <person name="Pachter L."/>
            <person name="Papaceit M."/>
            <person name="Parisi M.J."/>
            <person name="Parisi M."/>
            <person name="Parts L."/>
            <person name="Pedersen J.S."/>
            <person name="Pesole G."/>
            <person name="Phillippy A.M."/>
            <person name="Ponting C.P."/>
            <person name="Pop M."/>
            <person name="Porcelli D."/>
            <person name="Powell J.R."/>
            <person name="Prohaska S."/>
            <person name="Pruitt K."/>
            <person name="Puig M."/>
            <person name="Quesneville H."/>
            <person name="Ram K.R."/>
            <person name="Rand D."/>
            <person name="Rasmussen M.D."/>
            <person name="Reed L.K."/>
            <person name="Reenan R."/>
            <person name="Reily A."/>
            <person name="Remington K.A."/>
            <person name="Rieger T.T."/>
            <person name="Ritchie M.G."/>
            <person name="Robin C."/>
            <person name="Rogers Y.H."/>
            <person name="Rohde C."/>
            <person name="Rozas J."/>
            <person name="Rubenfield M.J."/>
            <person name="Ruiz A."/>
            <person name="Russo S."/>
            <person name="Salzberg S.L."/>
            <person name="Sanchez-Gracia A."/>
            <person name="Saranga D.J."/>
            <person name="Sato H."/>
            <person name="Schaeffer S.W."/>
            <person name="Schatz M.C."/>
            <person name="Schlenke T."/>
            <person name="Schwartz R."/>
            <person name="Segarra C."/>
            <person name="Singh R.S."/>
            <person name="Sirot L."/>
            <person name="Sirota M."/>
            <person name="Sisneros N.B."/>
            <person name="Smith C.D."/>
            <person name="Smith T.F."/>
            <person name="Spieth J."/>
            <person name="Stage D.E."/>
            <person name="Stark A."/>
            <person name="Stephan W."/>
            <person name="Strausberg R.L."/>
            <person name="Strempel S."/>
            <person name="Sturgill D."/>
            <person name="Sutton G."/>
            <person name="Sutton G.G."/>
            <person name="Tao W."/>
            <person name="Teichmann S."/>
            <person name="Tobari Y.N."/>
            <person name="Tomimura Y."/>
            <person name="Tsolas J.M."/>
            <person name="Valente V.L."/>
            <person name="Venter E."/>
            <person name="Venter J.C."/>
            <person name="Vicario S."/>
            <person name="Vieira F.G."/>
            <person name="Vilella A.J."/>
            <person name="Villasante A."/>
            <person name="Walenz B."/>
            <person name="Wang J."/>
            <person name="Wasserman M."/>
            <person name="Watts T."/>
            <person name="Wilson D."/>
            <person name="Wilson R.K."/>
            <person name="Wing R.A."/>
            <person name="Wolfner M.F."/>
            <person name="Wong A."/>
            <person name="Wong G.K."/>
            <person name="Wu C.I."/>
            <person name="Wu G."/>
            <person name="Yamamoto D."/>
            <person name="Yang H.P."/>
            <person name="Yang S.P."/>
            <person name="Yorke J.A."/>
            <person name="Yoshida K."/>
            <person name="Zdobnov E."/>
            <person name="Zhang P."/>
            <person name="Zhang Y."/>
            <person name="Zimin A.V."/>
            <person name="Baldwin J."/>
            <person name="Abdouelleil A."/>
            <person name="Abdulkadir J."/>
            <person name="Abebe A."/>
            <person name="Abera B."/>
            <person name="Abreu J."/>
            <person name="Acer S.C."/>
            <person name="Aftuck L."/>
            <person name="Alexander A."/>
            <person name="An P."/>
            <person name="Anderson E."/>
            <person name="Anderson S."/>
            <person name="Arachi H."/>
            <person name="Azer M."/>
            <person name="Bachantsang P."/>
            <person name="Barry A."/>
            <person name="Bayul T."/>
            <person name="Berlin A."/>
            <person name="Bessette D."/>
            <person name="Bloom T."/>
            <person name="Blye J."/>
            <person name="Boguslavskiy L."/>
            <person name="Bonnet C."/>
            <person name="Boukhgalter B."/>
            <person name="Bourzgui I."/>
            <person name="Brown A."/>
            <person name="Cahill P."/>
            <person name="Channer S."/>
            <person name="Cheshatsang Y."/>
            <person name="Chuda L."/>
            <person name="Citroen M."/>
            <person name="Collymore A."/>
            <person name="Cooke P."/>
            <person name="Costello M."/>
            <person name="D'Aco K."/>
            <person name="Daza R."/>
            <person name="De Haan G."/>
            <person name="DeGray S."/>
            <person name="DeMaso C."/>
            <person name="Dhargay N."/>
            <person name="Dooley K."/>
            <person name="Dooley E."/>
            <person name="Doricent M."/>
            <person name="Dorje P."/>
            <person name="Dorjee K."/>
            <person name="Dupes A."/>
            <person name="Elong R."/>
            <person name="Falk J."/>
            <person name="Farina A."/>
            <person name="Faro S."/>
            <person name="Ferguson D."/>
            <person name="Fisher S."/>
            <person name="Foley C.D."/>
            <person name="Franke A."/>
            <person name="Friedrich D."/>
            <person name="Gadbois L."/>
            <person name="Gearin G."/>
            <person name="Gearin C.R."/>
            <person name="Giannoukos G."/>
            <person name="Goode T."/>
            <person name="Graham J."/>
            <person name="Grandbois E."/>
            <person name="Grewal S."/>
            <person name="Gyaltsen K."/>
            <person name="Hafez N."/>
            <person name="Hagos B."/>
            <person name="Hall J."/>
            <person name="Henson C."/>
            <person name="Hollinger A."/>
            <person name="Honan T."/>
            <person name="Huard M.D."/>
            <person name="Hughes L."/>
            <person name="Hurhula B."/>
            <person name="Husby M.E."/>
            <person name="Kamat A."/>
            <person name="Kanga B."/>
            <person name="Kashin S."/>
            <person name="Khazanovich D."/>
            <person name="Kisner P."/>
            <person name="Lance K."/>
            <person name="Lara M."/>
            <person name="Lee W."/>
            <person name="Lennon N."/>
            <person name="Letendre F."/>
            <person name="LeVine R."/>
            <person name="Lipovsky A."/>
            <person name="Liu X."/>
            <person name="Liu J."/>
            <person name="Liu S."/>
            <person name="Lokyitsang T."/>
            <person name="Lokyitsang Y."/>
            <person name="Lubonja R."/>
            <person name="Lui A."/>
            <person name="MacDonald P."/>
            <person name="Magnisalis V."/>
            <person name="Maru K."/>
            <person name="Matthews C."/>
            <person name="McCusker W."/>
            <person name="McDonough S."/>
            <person name="Mehta T."/>
            <person name="Meldrim J."/>
            <person name="Meneus L."/>
            <person name="Mihai O."/>
            <person name="Mihalev A."/>
            <person name="Mihova T."/>
            <person name="Mittelman R."/>
            <person name="Mlenga V."/>
            <person name="Montmayeur A."/>
            <person name="Mulrain L."/>
            <person name="Navidi A."/>
            <person name="Naylor J."/>
            <person name="Negash T."/>
            <person name="Nguyen T."/>
            <person name="Nguyen N."/>
            <person name="Nicol R."/>
            <person name="Norbu C."/>
            <person name="Norbu N."/>
            <person name="Novod N."/>
            <person name="O'Neill B."/>
            <person name="Osman S."/>
            <person name="Markiewicz E."/>
            <person name="Oyono O.L."/>
            <person name="Patti C."/>
            <person name="Phunkhang P."/>
            <person name="Pierre F."/>
            <person name="Priest M."/>
            <person name="Raghuraman S."/>
            <person name="Rege F."/>
            <person name="Reyes R."/>
            <person name="Rise C."/>
            <person name="Rogov P."/>
            <person name="Ross K."/>
            <person name="Ryan E."/>
            <person name="Settipalli S."/>
            <person name="Shea T."/>
            <person name="Sherpa N."/>
            <person name="Shi L."/>
            <person name="Shih D."/>
            <person name="Sparrow T."/>
            <person name="Spaulding J."/>
            <person name="Stalker J."/>
            <person name="Stange-Thomann N."/>
            <person name="Stavropoulos S."/>
            <person name="Stone C."/>
            <person name="Strader C."/>
            <person name="Tesfaye S."/>
            <person name="Thomson T."/>
            <person name="Thoulutsang Y."/>
            <person name="Thoulutsang D."/>
            <person name="Topham K."/>
            <person name="Topping I."/>
            <person name="Tsamla T."/>
            <person name="Vassiliev H."/>
            <person name="Vo A."/>
            <person name="Wangchuk T."/>
            <person name="Wangdi T."/>
            <person name="Weiand M."/>
            <person name="Wilkinson J."/>
            <person name="Wilson A."/>
            <person name="Yadav S."/>
            <person name="Young G."/>
            <person name="Yu Q."/>
            <person name="Zembek L."/>
            <person name="Zhong D."/>
            <person name="Zimmer A."/>
            <person name="Zwirko Z."/>
            <person name="Jaffe D.B."/>
            <person name="Alvarez P."/>
            <person name="Brockman W."/>
            <person name="Butler J."/>
            <person name="Chin C."/>
            <person name="Gnerre S."/>
            <person name="Grabherr M."/>
            <person name="Kleber M."/>
            <person name="Mauceli E."/>
            <person name="MacCallum I."/>
        </authorList>
    </citation>
    <scope>NUCLEOTIDE SEQUENCE [LARGE SCALE GENOMIC DNA]</scope>
    <source>
        <strain evidence="3">Tucson 15287-2541.00</strain>
    </source>
</reference>
<dbReference type="SMR" id="B4IZV7"/>
<dbReference type="AlphaFoldDB" id="B4IZV7"/>
<evidence type="ECO:0000313" key="3">
    <source>
        <dbReference type="Proteomes" id="UP000001070"/>
    </source>
</evidence>
<dbReference type="Pfam" id="PF07707">
    <property type="entry name" value="BACK"/>
    <property type="match status" value="1"/>
</dbReference>
<accession>B4IZV7</accession>
<dbReference type="InParanoid" id="B4IZV7"/>
<sequence>MYEPNCPSDSEEIEIEEIEIVDSNYELMSNKDVKITIGQWVFECHSRFLSTFCELFKDSIRRGITVFNLPKESISADVFDVAYTWMSSNVCYCPRSKFLDLFLAAQYLQAPQLRFNVLAALGEERYFSHLGALSCYAEATKRNINDVANQMLINVGKYFLSLVGTEEYLDLGLEELCNLLKCDFLAVHSEVEVFYAAILWILWNYEQRKIHMRRVLKSLRLEQMPPLVLLNFGERLHEMMPETSDLMFYLLHLAVVIGQKRSNNSPMSQDPLSSRAYIRDPECPYLHLLDERVTEISVEMFTDYINTLPSIFEQFLMRLTFLADMNVAEE</sequence>
<dbReference type="Gene3D" id="1.25.40.420">
    <property type="match status" value="1"/>
</dbReference>
<dbReference type="STRING" id="7222.B4IZV7"/>
<dbReference type="OMA" id="FECHSCV"/>
<gene>
    <name evidence="2" type="primary">Dgri\GH16425</name>
    <name evidence="2" type="ORF">Dgri_GH16425</name>
</gene>
<evidence type="ECO:0000313" key="2">
    <source>
        <dbReference type="EMBL" id="EDV96729.1"/>
    </source>
</evidence>
<dbReference type="PANTHER" id="PTHR22667:SF0">
    <property type="entry name" value="AT01380P-RELATED"/>
    <property type="match status" value="1"/>
</dbReference>
<dbReference type="KEGG" id="dgr:6558225"/>
<dbReference type="eggNOG" id="ENOG502TB5D">
    <property type="taxonomic scope" value="Eukaryota"/>
</dbReference>
<evidence type="ECO:0000259" key="1">
    <source>
        <dbReference type="SMART" id="SM00875"/>
    </source>
</evidence>
<keyword evidence="3" id="KW-1185">Reference proteome</keyword>
<name>B4IZV7_DROGR</name>
<dbReference type="CDD" id="cd18186">
    <property type="entry name" value="BTB_POZ_ZBTB_KLHL-like"/>
    <property type="match status" value="1"/>
</dbReference>
<dbReference type="InterPro" id="IPR011333">
    <property type="entry name" value="SKP1/BTB/POZ_sf"/>
</dbReference>